<comment type="caution">
    <text evidence="1">The sequence shown here is derived from an EMBL/GenBank/DDBJ whole genome shotgun (WGS) entry which is preliminary data.</text>
</comment>
<evidence type="ECO:0000313" key="1">
    <source>
        <dbReference type="EMBL" id="KAF5097035.1"/>
    </source>
</evidence>
<protein>
    <submittedName>
        <fullName evidence="1">Uncharacterized protein</fullName>
    </submittedName>
</protein>
<gene>
    <name evidence="1" type="ORF">D0Z00_002561</name>
</gene>
<dbReference type="EMBL" id="QVQA01000075">
    <property type="protein sequence ID" value="KAF5097035.1"/>
    <property type="molecule type" value="Genomic_DNA"/>
</dbReference>
<accession>A0ACB6V426</accession>
<keyword evidence="2" id="KW-1185">Reference proteome</keyword>
<name>A0ACB6V426_9ASCO</name>
<organism evidence="1 2">
    <name type="scientific">Geotrichum galactomycetum</name>
    <dbReference type="NCBI Taxonomy" id="27317"/>
    <lineage>
        <taxon>Eukaryota</taxon>
        <taxon>Fungi</taxon>
        <taxon>Dikarya</taxon>
        <taxon>Ascomycota</taxon>
        <taxon>Saccharomycotina</taxon>
        <taxon>Dipodascomycetes</taxon>
        <taxon>Dipodascales</taxon>
        <taxon>Dipodascaceae</taxon>
        <taxon>Geotrichum</taxon>
    </lineage>
</organism>
<sequence>MEFPSLTNNVPQLVAPRPLKARRHQKSIISLENFSVATTTAVSPAGASTATTSNSGFGNNFTAMDTEMGDYTGNNNGAGGASAASSSFHGGSAGSGNYSDVIPFPSFTSSPSDAGASDQVVSSRYYRSTSSTGQGFYSRPKSLSRKSSLLESWEFQNIRLSGNNIVGDTNVSVLMNNNEFHNNQTGHNSNNNGIESSDSSSGGMQSFDGASYYNTFDDEMQKMPLYSPGHDAVNELFLIMKHTSLSGGDDKPMTPVPTYYSDQAAFHYQSSYPTSASTSLSLSTSMSTGGSGDSLHSGNSYDFIPPSPVARNTRNPIIFSTEFQENQQ</sequence>
<dbReference type="Proteomes" id="UP000744676">
    <property type="component" value="Unassembled WGS sequence"/>
</dbReference>
<reference evidence="1 2" key="1">
    <citation type="journal article" date="2020" name="Front. Microbiol.">
        <title>Phenotypic and Genetic Characterization of the Cheese Ripening Yeast Geotrichum candidum.</title>
        <authorList>
            <person name="Perkins V."/>
            <person name="Vignola S."/>
            <person name="Lessard M.H."/>
            <person name="Plante P.L."/>
            <person name="Corbeil J."/>
            <person name="Dugat-Bony E."/>
            <person name="Frenette M."/>
            <person name="Labrie S."/>
        </authorList>
    </citation>
    <scope>NUCLEOTIDE SEQUENCE [LARGE SCALE GENOMIC DNA]</scope>
    <source>
        <strain evidence="1 2">LMA-1147</strain>
    </source>
</reference>
<proteinExistence type="predicted"/>
<evidence type="ECO:0000313" key="2">
    <source>
        <dbReference type="Proteomes" id="UP000744676"/>
    </source>
</evidence>